<organism evidence="3 4">
    <name type="scientific">Pseudoxanthomonas sacheonensis</name>
    <dbReference type="NCBI Taxonomy" id="443615"/>
    <lineage>
        <taxon>Bacteria</taxon>
        <taxon>Pseudomonadati</taxon>
        <taxon>Pseudomonadota</taxon>
        <taxon>Gammaproteobacteria</taxon>
        <taxon>Lysobacterales</taxon>
        <taxon>Lysobacteraceae</taxon>
        <taxon>Pseudoxanthomonas</taxon>
    </lineage>
</organism>
<dbReference type="Pfam" id="PF13899">
    <property type="entry name" value="Thioredoxin_7"/>
    <property type="match status" value="1"/>
</dbReference>
<keyword evidence="2" id="KW-0732">Signal</keyword>
<evidence type="ECO:0000256" key="2">
    <source>
        <dbReference type="SAM" id="SignalP"/>
    </source>
</evidence>
<dbReference type="Gene3D" id="3.40.30.10">
    <property type="entry name" value="Glutaredoxin"/>
    <property type="match status" value="1"/>
</dbReference>
<dbReference type="RefSeq" id="WP_310096332.1">
    <property type="nucleotide sequence ID" value="NZ_JAVDTT010000006.1"/>
</dbReference>
<dbReference type="PROSITE" id="PS51257">
    <property type="entry name" value="PROKAR_LIPOPROTEIN"/>
    <property type="match status" value="1"/>
</dbReference>
<comment type="caution">
    <text evidence="3">The sequence shown here is derived from an EMBL/GenBank/DDBJ whole genome shotgun (WGS) entry which is preliminary data.</text>
</comment>
<evidence type="ECO:0000313" key="4">
    <source>
        <dbReference type="Proteomes" id="UP001254759"/>
    </source>
</evidence>
<dbReference type="SUPFAM" id="SSF52833">
    <property type="entry name" value="Thioredoxin-like"/>
    <property type="match status" value="1"/>
</dbReference>
<accession>A0ABU1RZ96</accession>
<sequence length="204" mass="22146">MRKLIARTACCLLAVAVAACSKQEPTVAAQPNPPSSAPYAPAEPDTSQRVVSGNTPAAADIAAAAALNASFSPQRDPAKDLETAKVEAQRGGKRVLLEVGGERCDWCHVLDNLVEGDAEIRSFRDANFIWVKVNHSEENENQAFLAQYPEIKSYPHLLVLEADGKLLHSQSTSELEKGKAYDRRKFFALLKEWAPAAPPNQAKP</sequence>
<evidence type="ECO:0000256" key="1">
    <source>
        <dbReference type="SAM" id="MobiDB-lite"/>
    </source>
</evidence>
<feature type="chain" id="PRO_5045371089" description="Thioredoxin family protein" evidence="2">
    <location>
        <begin position="19"/>
        <end position="204"/>
    </location>
</feature>
<feature type="signal peptide" evidence="2">
    <location>
        <begin position="1"/>
        <end position="18"/>
    </location>
</feature>
<dbReference type="EMBL" id="JAVDTT010000006">
    <property type="protein sequence ID" value="MDR6843290.1"/>
    <property type="molecule type" value="Genomic_DNA"/>
</dbReference>
<proteinExistence type="predicted"/>
<name>A0ABU1RZ96_9GAMM</name>
<dbReference type="InterPro" id="IPR036249">
    <property type="entry name" value="Thioredoxin-like_sf"/>
</dbReference>
<keyword evidence="4" id="KW-1185">Reference proteome</keyword>
<protein>
    <recommendedName>
        <fullName evidence="5">Thioredoxin family protein</fullName>
    </recommendedName>
</protein>
<feature type="region of interest" description="Disordered" evidence="1">
    <location>
        <begin position="24"/>
        <end position="52"/>
    </location>
</feature>
<gene>
    <name evidence="3" type="ORF">J2W94_003603</name>
</gene>
<dbReference type="Proteomes" id="UP001254759">
    <property type="component" value="Unassembled WGS sequence"/>
</dbReference>
<evidence type="ECO:0008006" key="5">
    <source>
        <dbReference type="Google" id="ProtNLM"/>
    </source>
</evidence>
<evidence type="ECO:0000313" key="3">
    <source>
        <dbReference type="EMBL" id="MDR6843290.1"/>
    </source>
</evidence>
<reference evidence="3 4" key="1">
    <citation type="submission" date="2023-07" db="EMBL/GenBank/DDBJ databases">
        <title>Sorghum-associated microbial communities from plants grown in Nebraska, USA.</title>
        <authorList>
            <person name="Schachtman D."/>
        </authorList>
    </citation>
    <scope>NUCLEOTIDE SEQUENCE [LARGE SCALE GENOMIC DNA]</scope>
    <source>
        <strain evidence="3 4">BE107</strain>
    </source>
</reference>